<proteinExistence type="predicted"/>
<accession>A0ABX1F954</accession>
<evidence type="ECO:0000313" key="3">
    <source>
        <dbReference type="EMBL" id="NKE55389.1"/>
    </source>
</evidence>
<protein>
    <submittedName>
        <fullName evidence="3">Uncharacterized protein</fullName>
    </submittedName>
</protein>
<evidence type="ECO:0000256" key="1">
    <source>
        <dbReference type="SAM" id="MobiDB-lite"/>
    </source>
</evidence>
<dbReference type="EMBL" id="VSRL01000001">
    <property type="protein sequence ID" value="NKE55389.1"/>
    <property type="molecule type" value="Genomic_DNA"/>
</dbReference>
<sequence>MAAVLGGGGSLASVFFASWMSWLVGGLLFIALVVVGGVLWAVFSRRNEPFARVTELARLAKGEFEPASAPPTVIESHVVRDTPSALPSLEGVKEPLENKEKQPKRQIQRRRGNA</sequence>
<dbReference type="Proteomes" id="UP001515943">
    <property type="component" value="Unassembled WGS sequence"/>
</dbReference>
<gene>
    <name evidence="3" type="ORF">FXN61_00510</name>
</gene>
<name>A0ABX1F954_9PSEU</name>
<keyword evidence="2" id="KW-0472">Membrane</keyword>
<feature type="region of interest" description="Disordered" evidence="1">
    <location>
        <begin position="75"/>
        <end position="114"/>
    </location>
</feature>
<feature type="transmembrane region" description="Helical" evidence="2">
    <location>
        <begin position="20"/>
        <end position="43"/>
    </location>
</feature>
<organism evidence="3 4">
    <name type="scientific">Lentzea indica</name>
    <dbReference type="NCBI Taxonomy" id="2604800"/>
    <lineage>
        <taxon>Bacteria</taxon>
        <taxon>Bacillati</taxon>
        <taxon>Actinomycetota</taxon>
        <taxon>Actinomycetes</taxon>
        <taxon>Pseudonocardiales</taxon>
        <taxon>Pseudonocardiaceae</taxon>
        <taxon>Lentzea</taxon>
    </lineage>
</organism>
<feature type="compositionally biased region" description="Basic and acidic residues" evidence="1">
    <location>
        <begin position="91"/>
        <end position="103"/>
    </location>
</feature>
<keyword evidence="2" id="KW-0812">Transmembrane</keyword>
<dbReference type="RefSeq" id="WP_167969230.1">
    <property type="nucleotide sequence ID" value="NZ_VSRL01000001.1"/>
</dbReference>
<keyword evidence="4" id="KW-1185">Reference proteome</keyword>
<evidence type="ECO:0000256" key="2">
    <source>
        <dbReference type="SAM" id="Phobius"/>
    </source>
</evidence>
<keyword evidence="2" id="KW-1133">Transmembrane helix</keyword>
<reference evidence="3 4" key="1">
    <citation type="submission" date="2019-08" db="EMBL/GenBank/DDBJ databases">
        <title>Lentzea from Indian Himalayas.</title>
        <authorList>
            <person name="Mandal S."/>
            <person name="Mallick Gupta A."/>
            <person name="Maiti P.K."/>
            <person name="Sarkar J."/>
            <person name="Mandal S."/>
        </authorList>
    </citation>
    <scope>NUCLEOTIDE SEQUENCE [LARGE SCALE GENOMIC DNA]</scope>
    <source>
        <strain evidence="3 4">PSKA42</strain>
    </source>
</reference>
<feature type="compositionally biased region" description="Basic residues" evidence="1">
    <location>
        <begin position="104"/>
        <end position="114"/>
    </location>
</feature>
<evidence type="ECO:0000313" key="4">
    <source>
        <dbReference type="Proteomes" id="UP001515943"/>
    </source>
</evidence>
<comment type="caution">
    <text evidence="3">The sequence shown here is derived from an EMBL/GenBank/DDBJ whole genome shotgun (WGS) entry which is preliminary data.</text>
</comment>